<feature type="compositionally biased region" description="Polar residues" evidence="1">
    <location>
        <begin position="2555"/>
        <end position="2569"/>
    </location>
</feature>
<feature type="compositionally biased region" description="Basic and acidic residues" evidence="1">
    <location>
        <begin position="1168"/>
        <end position="1178"/>
    </location>
</feature>
<feature type="compositionally biased region" description="Basic residues" evidence="1">
    <location>
        <begin position="1692"/>
        <end position="1701"/>
    </location>
</feature>
<feature type="compositionally biased region" description="Acidic residues" evidence="1">
    <location>
        <begin position="106"/>
        <end position="117"/>
    </location>
</feature>
<feature type="compositionally biased region" description="Basic residues" evidence="1">
    <location>
        <begin position="2088"/>
        <end position="2098"/>
    </location>
</feature>
<feature type="compositionally biased region" description="Basic and acidic residues" evidence="1">
    <location>
        <begin position="3822"/>
        <end position="3852"/>
    </location>
</feature>
<feature type="compositionally biased region" description="Basic and acidic residues" evidence="1">
    <location>
        <begin position="2739"/>
        <end position="2750"/>
    </location>
</feature>
<feature type="compositionally biased region" description="Basic residues" evidence="1">
    <location>
        <begin position="153"/>
        <end position="162"/>
    </location>
</feature>
<feature type="compositionally biased region" description="Polar residues" evidence="1">
    <location>
        <begin position="1231"/>
        <end position="1241"/>
    </location>
</feature>
<feature type="region of interest" description="Disordered" evidence="1">
    <location>
        <begin position="2739"/>
        <end position="3321"/>
    </location>
</feature>
<feature type="compositionally biased region" description="Basic residues" evidence="1">
    <location>
        <begin position="801"/>
        <end position="815"/>
    </location>
</feature>
<feature type="compositionally biased region" description="Polar residues" evidence="1">
    <location>
        <begin position="1860"/>
        <end position="1872"/>
    </location>
</feature>
<protein>
    <recommendedName>
        <fullName evidence="4">Involucrin repeat protein</fullName>
    </recommendedName>
</protein>
<feature type="compositionally biased region" description="Basic residues" evidence="1">
    <location>
        <begin position="1538"/>
        <end position="1548"/>
    </location>
</feature>
<feature type="compositionally biased region" description="Low complexity" evidence="1">
    <location>
        <begin position="2275"/>
        <end position="2298"/>
    </location>
</feature>
<feature type="compositionally biased region" description="Basic and acidic residues" evidence="1">
    <location>
        <begin position="2055"/>
        <end position="2077"/>
    </location>
</feature>
<evidence type="ECO:0008006" key="4">
    <source>
        <dbReference type="Google" id="ProtNLM"/>
    </source>
</evidence>
<feature type="compositionally biased region" description="Basic residues" evidence="1">
    <location>
        <begin position="2250"/>
        <end position="2260"/>
    </location>
</feature>
<feature type="region of interest" description="Disordered" evidence="1">
    <location>
        <begin position="3697"/>
        <end position="3927"/>
    </location>
</feature>
<dbReference type="InterPro" id="IPR053268">
    <property type="entry name" value="Woronin_anchor"/>
</dbReference>
<feature type="compositionally biased region" description="Low complexity" evidence="1">
    <location>
        <begin position="3263"/>
        <end position="3274"/>
    </location>
</feature>
<feature type="region of interest" description="Disordered" evidence="1">
    <location>
        <begin position="3351"/>
        <end position="3407"/>
    </location>
</feature>
<feature type="region of interest" description="Disordered" evidence="1">
    <location>
        <begin position="676"/>
        <end position="1464"/>
    </location>
</feature>
<feature type="compositionally biased region" description="Basic and acidic residues" evidence="1">
    <location>
        <begin position="3453"/>
        <end position="3464"/>
    </location>
</feature>
<feature type="compositionally biased region" description="Polar residues" evidence="1">
    <location>
        <begin position="3538"/>
        <end position="3549"/>
    </location>
</feature>
<feature type="compositionally biased region" description="Basic residues" evidence="1">
    <location>
        <begin position="2462"/>
        <end position="2473"/>
    </location>
</feature>
<proteinExistence type="predicted"/>
<feature type="compositionally biased region" description="Basic and acidic residues" evidence="1">
    <location>
        <begin position="273"/>
        <end position="291"/>
    </location>
</feature>
<dbReference type="PANTHER" id="PTHR40641:SF2">
    <property type="entry name" value="INVOLUCRIN REPEAT PROTEIN"/>
    <property type="match status" value="1"/>
</dbReference>
<feature type="compositionally biased region" description="Basic and acidic residues" evidence="1">
    <location>
        <begin position="3766"/>
        <end position="3812"/>
    </location>
</feature>
<evidence type="ECO:0000313" key="2">
    <source>
        <dbReference type="EMBL" id="TVY15858.1"/>
    </source>
</evidence>
<feature type="compositionally biased region" description="Basic residues" evidence="1">
    <location>
        <begin position="1957"/>
        <end position="1967"/>
    </location>
</feature>
<feature type="compositionally biased region" description="Basic residues" evidence="1">
    <location>
        <begin position="913"/>
        <end position="923"/>
    </location>
</feature>
<feature type="compositionally biased region" description="Basic residues" evidence="1">
    <location>
        <begin position="2938"/>
        <end position="2948"/>
    </location>
</feature>
<feature type="compositionally biased region" description="Basic and acidic residues" evidence="1">
    <location>
        <begin position="330"/>
        <end position="363"/>
    </location>
</feature>
<organism evidence="2 3">
    <name type="scientific">Lachnellula arida</name>
    <dbReference type="NCBI Taxonomy" id="1316785"/>
    <lineage>
        <taxon>Eukaryota</taxon>
        <taxon>Fungi</taxon>
        <taxon>Dikarya</taxon>
        <taxon>Ascomycota</taxon>
        <taxon>Pezizomycotina</taxon>
        <taxon>Leotiomycetes</taxon>
        <taxon>Helotiales</taxon>
        <taxon>Lachnaceae</taxon>
        <taxon>Lachnellula</taxon>
    </lineage>
</organism>
<evidence type="ECO:0000256" key="1">
    <source>
        <dbReference type="SAM" id="MobiDB-lite"/>
    </source>
</evidence>
<feature type="compositionally biased region" description="Basic and acidic residues" evidence="1">
    <location>
        <begin position="1386"/>
        <end position="1400"/>
    </location>
</feature>
<feature type="compositionally biased region" description="Basic and acidic residues" evidence="1">
    <location>
        <begin position="3704"/>
        <end position="3736"/>
    </location>
</feature>
<feature type="region of interest" description="Disordered" evidence="1">
    <location>
        <begin position="1"/>
        <end position="366"/>
    </location>
</feature>
<feature type="compositionally biased region" description="Basic and acidic residues" evidence="1">
    <location>
        <begin position="782"/>
        <end position="791"/>
    </location>
</feature>
<feature type="compositionally biased region" description="Basic residues" evidence="1">
    <location>
        <begin position="3363"/>
        <end position="3372"/>
    </location>
</feature>
<dbReference type="EMBL" id="QGMF01000442">
    <property type="protein sequence ID" value="TVY15858.1"/>
    <property type="molecule type" value="Genomic_DNA"/>
</dbReference>
<feature type="compositionally biased region" description="Basic residues" evidence="1">
    <location>
        <begin position="2867"/>
        <end position="2878"/>
    </location>
</feature>
<feature type="compositionally biased region" description="Basic residues" evidence="1">
    <location>
        <begin position="2155"/>
        <end position="2165"/>
    </location>
</feature>
<comment type="caution">
    <text evidence="2">The sequence shown here is derived from an EMBL/GenBank/DDBJ whole genome shotgun (WGS) entry which is preliminary data.</text>
</comment>
<feature type="compositionally biased region" description="Basic and acidic residues" evidence="1">
    <location>
        <begin position="3393"/>
        <end position="3403"/>
    </location>
</feature>
<feature type="compositionally biased region" description="Basic residues" evidence="1">
    <location>
        <begin position="854"/>
        <end position="867"/>
    </location>
</feature>
<feature type="compositionally biased region" description="Basic and acidic residues" evidence="1">
    <location>
        <begin position="3475"/>
        <end position="3491"/>
    </location>
</feature>
<dbReference type="Proteomes" id="UP000469559">
    <property type="component" value="Unassembled WGS sequence"/>
</dbReference>
<feature type="compositionally biased region" description="Basic residues" evidence="1">
    <location>
        <begin position="2540"/>
        <end position="2553"/>
    </location>
</feature>
<feature type="compositionally biased region" description="Acidic residues" evidence="1">
    <location>
        <begin position="2329"/>
        <end position="2340"/>
    </location>
</feature>
<feature type="compositionally biased region" description="Basic and acidic residues" evidence="1">
    <location>
        <begin position="3143"/>
        <end position="3154"/>
    </location>
</feature>
<feature type="compositionally biased region" description="Basic and acidic residues" evidence="1">
    <location>
        <begin position="3744"/>
        <end position="3759"/>
    </location>
</feature>
<feature type="compositionally biased region" description="Polar residues" evidence="1">
    <location>
        <begin position="817"/>
        <end position="837"/>
    </location>
</feature>
<feature type="region of interest" description="Disordered" evidence="1">
    <location>
        <begin position="3953"/>
        <end position="4011"/>
    </location>
</feature>
<feature type="compositionally biased region" description="Basic residues" evidence="1">
    <location>
        <begin position="970"/>
        <end position="983"/>
    </location>
</feature>
<gene>
    <name evidence="2" type="ORF">LARI1_G008584</name>
</gene>
<evidence type="ECO:0000313" key="3">
    <source>
        <dbReference type="Proteomes" id="UP000469559"/>
    </source>
</evidence>
<feature type="compositionally biased region" description="Basic residues" evidence="1">
    <location>
        <begin position="3119"/>
        <end position="3129"/>
    </location>
</feature>
<feature type="compositionally biased region" description="Basic and acidic residues" evidence="1">
    <location>
        <begin position="3514"/>
        <end position="3529"/>
    </location>
</feature>
<sequence length="4556" mass="498894">MATFEETPPAKAEEPHDYFEPALSKKEQKKRDQEAKRQSSLAEDITPIAEPSTSRDFVAEPESYAEPSKKSKKKSKRDSINFDDVEEASAPEASRDGRKVSVPVDAFDDLQNEDDEWAQPKSKKKSKRDSDRYDSPARSVLPEASSELERSSSKKSKDKSKRKSADQYEPDPAEVSLPPITPSETSWAGDHDDRKSRKASSRDSGNFGSTERDDSRSVVSSRYDDEPHDFDDTRSVASAPAGDFFDDSKRSKKDKDKKSSGGFFGLFGSKSESGARDDSPKRSKDDFEDVKKKKKSKRSSMPDASSLYGDIGATSVNDLSRSVSNGHGSRKYDDDLDNGFRSDGERKKTRSRAESTSSKKDSFLGKADTLGAGVGIAVAAVAIAAQHHQQSKADNAYDEPEHRRSNRSGKQVQMEDELDPEIKRREFRPSIDPQYGDLLPLPPSSPASPNFESLDDLPELPDSGPETPEAERLHKEKSRMRRSIQDIPMKSPSHSAVPLKFIMGNRSNPSSPSLVRSSPAQSPSIPSQDSAAFGRNRHRTTSSWDSAREYKPLYLVESNRRSSQILATEDETPLPELPPSQRTSRSSSQLDPDDEAKGLGLDFDKSSSEQHASARQLSIDTGLASSDPSAGLLDSQQSTPKAGVTPHDLEERFQSPGETASKAIATAGLVSTIGYFASSPSSRTTKENWMDDLPSVQRQPSPVESMTKDRSSYLLRSSPISTKDDIGSEEQALDSPLRTKSPFSDGPLHSAEQPEIRDIVEPEKYVQQDTSVEDSPLVQLPREAEQIHDEAEPADEFSLSKSKKDKKKDKKKGKGPSRSSTQDDTSLPEATTSVDSQPPTPGDIEPEEEFSVTKSKKDKKKDKKKGKSNSSWEAEDEASTSQPLEAPSVQESQEIVEEPVAINIEPSEESSKSKSKKDKKKGKSISSGEAEDEASTSQPLETPLVQENREVVEDLAPVDVEPSEEFSMPKSKKDKKKDKKKGKSISSWEPEEEATPSQPTAESLPENSREIVEEPPTTADAEPSEEFASVSKKNKKKDKKKGKPAGSWEPEQDEHKPSVAQEDNIPETSQDIKEETATAPVPDDFPTPETKKSKKEKRKSVTWQPDEELAIPEPTSPPKLDLEPEPVQEVPAADDFESFPTKKSKKGKKGKSAIASEPEPEVEVPESSSRDIELEHSSSEPATQEFEDAQEFVMPDSKKNKKKGKKSQSLGPEETFDTGPVRDKSEDSTEKSATLGQIEDQSLTDKAVEEPEPFVIPGSKKNKKSKKAQSIALEETFDTGKDPEKSVTAGQMEDQPFTDKAVEEPEQLVIPGSKKNKKKSKKSQAWEEDPKPPVSQMDTPAAEKPQDIESVAPIPAAEAPEEFTMPSSKKGKKKSRKSQTFDIDEEARSESLKEDEEKGTEANIAPEVSSDKDTPLDAPTPATPFATAEEFPASPNSGYFPSAASLHSPEKLQVSEDPQSQGYFPSSMAILPVAVAGVTALAAHRDEKDVSRPNDLDSAATPSEMVDQQPAPDGLAAGYDNDQLSLAKQLQEFGSGSKKSKKDKKKRQSLPSTPDPESSRSRNVDDTSDSHPRARSLSIGPAAESAERKNLYSEDQLELARQLKADFEKGSKKSKKDKKKRGDSLGPSTRDNAFDQGLDEPAIKGAEVQDNTPTPGLEDETPKGDGLAAGYQEEQLSLARQLQAEFGGSGSKKSKKGKKSRSTSQTPLEQETPDDDYFGASAQAPVLDAPSSEQPANVPEASPADETTRDGLVAGYKEEQLELARQLKEEFGSGSKSKKGKKDKKRQSPGRTNTDDDFSSSVPAGEAEGLLERDAPAPQTAEAGPTEPQIAEPEDEFASVGKKSKKDKKDKKGKKRENFIRTTTEESLPSETQEPRDNDVPQPETVETRDADIPQPEVTETRDADIPQPEVTETRDDDVPQPEIIETRDADVPQPEIVQETPPQNVQPVDDFEFTSKKSKKDKKSKKRDTLLRGTTDDNLNSDAPKESDTLDVRTSQPETVEEPSQELDTAKPADEFESTTKNSKKDKKGKKRENLGQSTPDENIAPEAPVPSADEPREVDISQLKSSEEVVTKPEAEPIDDFAITTKKSKKDKKGKKRESLSQTTPDENVMPEAPVPSADKSPEPDISQLEPSQEIIRGPEAAEPVDEFAFTSKKSKKDKKGKKKESSAPTNAPDETAPVETAPDETAPVETTPIETAPVETAPSETAPVDFGKDVEALHNARDINSEDIVATPSELPPTEDDWAVPAKKSKKDKKKRQSLPTQGDPDQLHSDASPAPTPASEESSAAVSPAIEPVSEPADNFGSTSKKSKKSNKKRQSLLQSSTFDDTPEQQVEDQDLEVASSSQDIKNIESLPSAEQDDGFETTSKKSKKGKKKDRQNTQELSTTEDVSGALQEPVGIEQGDEVATQTHDPVLSSEDPTPAPDSSSHEPALDEGTLDQPALDAPQGDSENLFDEFSSSKKSKKDKKKRKDSSKPSSEEVSGISTPLDPLAETKEQPTESSIPKEAEQEKPSVVAEILNPAPKVHAEATGVWDAFSTKKPKKDKKDKKKKNTSQDTSAEPSGISTPLDSAPQFSMEVPEANSQSENVLDKLTPEEPRDVQLDSEAPATPQDVAEEPEQDAFFSNSKKSKKDKKKRKSGLSTPIETVPETSVLVEEPVKQEQPTSEQVVDGSTISPSAQETVEEPEQNEWASLSNKKSKKDKKKRQSGLSTPAEEDTRSVGESTSVIAPLAAIAAKEILDEPVKNEESPARVASQDTIQEPDDNEQGSFSTKKSKKDKKARKSGLATPIEEVVDKSGPSEEIVATERQISPEPTQDVIEDPKLEDLPTSTYTREIVDEPSHLEEPSAPATLQEAEEPADEWSSSLKKSKKDKKKRKSGLSTPVEEVSEKPIETAESSTPAPAPEIPEEPAKFEESAPTKSPEVFEEPVDDRAPISKKQSKKDKKRKSGLSTPTEELPKESVESEPSISAATRDAVEESAKNDEPVISAPSQEVAEEPVDEWASTTTKKPKKDKKDKKRKSGLSTPAEEIQEQNVAVEEPRDLSIDSTGPPPSGEFESIEASDKPKDQEIEVPIEQDSGAAYAQEVVEEPVNLEESPLPAGSQDPAQAPGDEWGAFSTKKSKKDKKRKSGLSTPLEETSSSTEPKKHLESERSVEQPSSDPLGGQTGESFAQSLSEKLDGKDGTVEDDGFGFAKKSKKDKKGKRGSKLDSETGATDILPKDSPNIAESSREQGPSIAPEQLVANPVDIEQMSPSLKDKSGDAPTSSSPPTSEPFGSEETDTLPADLSRKSSKKDKRKRQATLDTTIPGDVGSAKAALTSWADEVEEAEVERKLPVIEDIAKDESLSHIALTTEASPVDDFLRPTKKGKKGKKNTGSIGSPSMAESFRPPIGEDVPKGHSDENSRIPGLAAAGAAALAGAAILSNSGGKESEPSTSASGASTPARKLSKKEKRKMSIDHRAPRDDMFDDPALWEGADPKEFEESRGQEKDYYGDDGFWSPPGAEQSHANPASSHEPSETSREPEHRHEETSQAPPTPPTLTASNVQQPVSTPLGLTDIPPLSHQNASTPSESINQSQDRGVNFVAQPIDRTPSRKSRYNTGFSDLPVVREESPIRHESDDQVKRGHHEDDANRDSAFVTESPIPPQGAFANVRDEHVRDSGVHMRDISPAGEVHARAPVSSSDDAIASLAWPQVDEEAETVAIDKSLRPKVVADKHRREEKSSQSSHDSHEPKDRNIDFFQAQRPADERVDKHHDEKRSSIDLLPSQRDKEEKRTDLHRTRTIHKSEERPKHHDEEFASRDIRPSQREEEHTGLHRTQTIHGSAEERPRHQEQDIHPSHREEHAGLHRSDTIHGSRQPSQGSLVKQRVQRLESSDNLRPAKPKEESDVKQRVQRIKSPDSNRSSKPKEEKYAVLGQAQIPKAERPKINEPTSIAAGTAAIGAAGLGFAAARQLSAEKRPDSAQSHKSTSNINRLRTPDPKFRSDSANSHRSGTPPLRRSDRKISGDLRSLSQRSQLDLAKEAELAAPAPALSNSSSAVSTANPQANEGRVRAKDMADVYDGFGEGRMGSPRSPTRPHSMRRRQSMQVLDLESKLEQLAAENRMLAEAKAQAERTLQASGHGSSSVVEKDVEIDSLKRTLDWLQNEVIRLTEVNDGLASANATIGQQHSERYGALEAEHAQATRELQETRDAHSNLSGGMEGIVRNEIQRSVQEKNEEIAQLRAQLESAKEQIREMQRQILASKAGDSDFLTIRDEDYFDNACQQLCQHVQQWVLRFSKFSDMRACRLTSEINNDKTIDRLDNAILDGSDVDSYLADRVKRRDVFMSMTMTMVWEFIFTRYLFGMDREQRQKLKSLEKLLSEVGPAAAVHQWRATTLTLLSKREAFIHQREQDTEAVVHAILETLSEILPPPSHLEAQIDEQLKRVMKAAVNLSIEMRTQRAEYMMLPPLQPEYDANGDLASKVSFNAALMNERSGDTVSNEELEAQKAVVRVVLFPLVVKKGDDSGEGDEEIVVCPAQVLVAKPKKSVRVFSPEDMAANHSKMSLQSSMPGGEGSVI</sequence>
<feature type="compositionally biased region" description="Basic and acidic residues" evidence="1">
    <location>
        <begin position="2213"/>
        <end position="2227"/>
    </location>
</feature>
<feature type="compositionally biased region" description="Low complexity" evidence="1">
    <location>
        <begin position="579"/>
        <end position="590"/>
    </location>
</feature>
<feature type="compositionally biased region" description="Basic residues" evidence="1">
    <location>
        <begin position="2697"/>
        <end position="2707"/>
    </location>
</feature>
<feature type="compositionally biased region" description="Basic residues" evidence="1">
    <location>
        <begin position="1776"/>
        <end position="1788"/>
    </location>
</feature>
<keyword evidence="3" id="KW-1185">Reference proteome</keyword>
<feature type="compositionally biased region" description="Basic residues" evidence="1">
    <location>
        <begin position="1032"/>
        <end position="1043"/>
    </location>
</feature>
<feature type="compositionally biased region" description="Basic and acidic residues" evidence="1">
    <location>
        <begin position="2493"/>
        <end position="2512"/>
    </location>
</feature>
<dbReference type="OrthoDB" id="5365701at2759"/>
<feature type="compositionally biased region" description="Basic and acidic residues" evidence="1">
    <location>
        <begin position="3880"/>
        <end position="3889"/>
    </location>
</feature>
<feature type="compositionally biased region" description="Low complexity" evidence="1">
    <location>
        <begin position="3432"/>
        <end position="3442"/>
    </location>
</feature>
<feature type="compositionally biased region" description="Basic and acidic residues" evidence="1">
    <location>
        <begin position="3651"/>
        <end position="3665"/>
    </location>
</feature>
<feature type="compositionally biased region" description="Basic residues" evidence="1">
    <location>
        <begin position="2773"/>
        <end position="2783"/>
    </location>
</feature>
<feature type="region of interest" description="Disordered" evidence="1">
    <location>
        <begin position="4026"/>
        <end position="4081"/>
    </location>
</feature>
<feature type="compositionally biased region" description="Basic and acidic residues" evidence="1">
    <location>
        <begin position="752"/>
        <end position="766"/>
    </location>
</feature>
<feature type="region of interest" description="Disordered" evidence="1">
    <location>
        <begin position="3424"/>
        <end position="3680"/>
    </location>
</feature>
<feature type="compositionally biased region" description="Basic and acidic residues" evidence="1">
    <location>
        <begin position="2835"/>
        <end position="2845"/>
    </location>
</feature>
<feature type="compositionally biased region" description="Low complexity" evidence="1">
    <location>
        <begin position="1416"/>
        <end position="1433"/>
    </location>
</feature>
<feature type="compositionally biased region" description="Polar residues" evidence="1">
    <location>
        <begin position="314"/>
        <end position="327"/>
    </location>
</feature>
<feature type="compositionally biased region" description="Basic residues" evidence="1">
    <location>
        <begin position="2023"/>
        <end position="2032"/>
    </location>
</feature>
<feature type="compositionally biased region" description="Low complexity" evidence="1">
    <location>
        <begin position="3131"/>
        <end position="3142"/>
    </location>
</feature>
<feature type="compositionally biased region" description="Polar residues" evidence="1">
    <location>
        <begin position="3561"/>
        <end position="3578"/>
    </location>
</feature>
<feature type="compositionally biased region" description="Basic residues" evidence="1">
    <location>
        <begin position="1842"/>
        <end position="1855"/>
    </location>
</feature>
<name>A0A8T9B7A2_9HELO</name>
<feature type="compositionally biased region" description="Polar residues" evidence="1">
    <location>
        <begin position="2662"/>
        <end position="2681"/>
    </location>
</feature>
<feature type="compositionally biased region" description="Basic and acidic residues" evidence="1">
    <location>
        <begin position="1557"/>
        <end position="1572"/>
    </location>
</feature>
<feature type="region of interest" description="Disordered" evidence="1">
    <location>
        <begin position="1484"/>
        <end position="2727"/>
    </location>
</feature>
<feature type="compositionally biased region" description="Basic residues" evidence="1">
    <location>
        <begin position="1142"/>
        <end position="1151"/>
    </location>
</feature>
<feature type="compositionally biased region" description="Basic and acidic residues" evidence="1">
    <location>
        <begin position="246"/>
        <end position="259"/>
    </location>
</feature>
<feature type="compositionally biased region" description="Low complexity" evidence="1">
    <location>
        <begin position="4026"/>
        <end position="4041"/>
    </location>
</feature>
<feature type="compositionally biased region" description="Basic and acidic residues" evidence="1">
    <location>
        <begin position="1756"/>
        <end position="1771"/>
    </location>
</feature>
<feature type="compositionally biased region" description="Basic and acidic residues" evidence="1">
    <location>
        <begin position="420"/>
        <end position="429"/>
    </location>
</feature>
<feature type="compositionally biased region" description="Polar residues" evidence="1">
    <location>
        <begin position="879"/>
        <end position="893"/>
    </location>
</feature>
<feature type="compositionally biased region" description="Basic residues" evidence="1">
    <location>
        <begin position="2309"/>
        <end position="2319"/>
    </location>
</feature>
<feature type="compositionally biased region" description="Basic and acidic residues" evidence="1">
    <location>
        <begin position="3606"/>
        <end position="3632"/>
    </location>
</feature>
<feature type="compositionally biased region" description="Basic and acidic residues" evidence="1">
    <location>
        <begin position="1484"/>
        <end position="1495"/>
    </location>
</feature>
<feature type="compositionally biased region" description="Basic and acidic residues" evidence="1">
    <location>
        <begin position="2974"/>
        <end position="2984"/>
    </location>
</feature>
<feature type="compositionally biased region" description="Basic residues" evidence="1">
    <location>
        <begin position="3008"/>
        <end position="3021"/>
    </location>
</feature>
<feature type="compositionally biased region" description="Basic and acidic residues" evidence="1">
    <location>
        <begin position="2589"/>
        <end position="2602"/>
    </location>
</feature>
<feature type="compositionally biased region" description="Basic and acidic residues" evidence="1">
    <location>
        <begin position="1601"/>
        <end position="1611"/>
    </location>
</feature>
<feature type="compositionally biased region" description="Low complexity" evidence="1">
    <location>
        <begin position="507"/>
        <end position="532"/>
    </location>
</feature>
<feature type="compositionally biased region" description="Basic residues" evidence="1">
    <location>
        <begin position="2628"/>
        <end position="2639"/>
    </location>
</feature>
<dbReference type="PANTHER" id="PTHR40641">
    <property type="entry name" value="INVOLUCRIN REPEAT PROTEIN (AFU_ORTHOLOGUE AFUA_2G08060)"/>
    <property type="match status" value="1"/>
</dbReference>
<feature type="compositionally biased region" description="Polar residues" evidence="1">
    <location>
        <begin position="3853"/>
        <end position="3862"/>
    </location>
</feature>
<feature type="compositionally biased region" description="Basic residues" evidence="1">
    <location>
        <begin position="2369"/>
        <end position="2378"/>
    </location>
</feature>
<feature type="compositionally biased region" description="Basic residues" evidence="1">
    <location>
        <begin position="1612"/>
        <end position="1621"/>
    </location>
</feature>
<feature type="compositionally biased region" description="Basic residues" evidence="1">
    <location>
        <begin position="3194"/>
        <end position="3205"/>
    </location>
</feature>
<feature type="compositionally biased region" description="Polar residues" evidence="1">
    <location>
        <begin position="3960"/>
        <end position="3972"/>
    </location>
</feature>
<accession>A0A8T9B7A2</accession>
<reference evidence="2 3" key="1">
    <citation type="submission" date="2018-05" db="EMBL/GenBank/DDBJ databases">
        <title>Whole genome sequencing for identification of molecular markers to develop diagnostic detection tools for the regulated plant pathogen Lachnellula willkommii.</title>
        <authorList>
            <person name="Giroux E."/>
            <person name="Bilodeau G."/>
        </authorList>
    </citation>
    <scope>NUCLEOTIDE SEQUENCE [LARGE SCALE GENOMIC DNA]</scope>
    <source>
        <strain evidence="2 3">CBS 203.66</strain>
    </source>
</reference>
<feature type="compositionally biased region" description="Basic and acidic residues" evidence="1">
    <location>
        <begin position="11"/>
        <end position="37"/>
    </location>
</feature>
<feature type="compositionally biased region" description="Basic and acidic residues" evidence="1">
    <location>
        <begin position="1220"/>
        <end position="1230"/>
    </location>
</feature>
<feature type="compositionally biased region" description="Basic and acidic residues" evidence="1">
    <location>
        <begin position="210"/>
        <end position="234"/>
    </location>
</feature>
<feature type="compositionally biased region" description="Polar residues" evidence="1">
    <location>
        <begin position="609"/>
        <end position="640"/>
    </location>
</feature>
<feature type="compositionally biased region" description="Basic residues" evidence="1">
    <location>
        <begin position="3289"/>
        <end position="3299"/>
    </location>
</feature>
<feature type="region of interest" description="Disordered" evidence="1">
    <location>
        <begin position="385"/>
        <end position="660"/>
    </location>
</feature>